<reference evidence="2" key="1">
    <citation type="journal article" date="2015" name="PLoS ONE">
        <title>Complete Genome Sequence of Thermus aquaticus Y51MC23.</title>
        <authorList>
            <person name="Brumm P.J."/>
            <person name="Monsma S."/>
            <person name="Keough B."/>
            <person name="Jasinovica S."/>
            <person name="Ferguson E."/>
            <person name="Schoenfeld T."/>
            <person name="Lodes M."/>
            <person name="Mead D.A."/>
        </authorList>
    </citation>
    <scope>NUCLEOTIDE SEQUENCE [LARGE SCALE GENOMIC DNA]</scope>
    <source>
        <strain evidence="2">BAA-2747 / Y51MC23</strain>
    </source>
</reference>
<proteinExistence type="predicted"/>
<sequence length="301" mass="34158">MKEQFGGGKRHSSTRRKFLEFLGTATGLLLTSCGHGFVKPINETEDPLIIELTDQEKQLLSFVSTLPKDHALRSQFIENPFATLVQHNIVPQDSWLNISKANRLLFYLVGNTELSERLGAIVQRYPALSQIQNVVTNDRLDVRFLREVEKDLTSPDSLWKRVIEDQVNVLLSDPKVREILELKIEDSQIREYASRLAAAISGNLSKAEVRPTAVYFFINFRVVANANWKVNANVHYNVNTNLNVSTNANFNYNANYNYNGNTRASGDSIGSHISAEWIQFVDLFTRHAQELTRHAQEQPGL</sequence>
<keyword evidence="2" id="KW-1185">Reference proteome</keyword>
<dbReference type="PROSITE" id="PS51257">
    <property type="entry name" value="PROKAR_LIPOPROTEIN"/>
    <property type="match status" value="1"/>
</dbReference>
<evidence type="ECO:0000313" key="2">
    <source>
        <dbReference type="Proteomes" id="UP000058660"/>
    </source>
</evidence>
<geneLocation type="plasmid" evidence="1 2">
    <name>pTA14</name>
</geneLocation>
<accession>A0ABN4IMJ3</accession>
<keyword evidence="1" id="KW-0614">Plasmid</keyword>
<protein>
    <recommendedName>
        <fullName evidence="3">Lipoprotein</fullName>
    </recommendedName>
</protein>
<organism evidence="1 2">
    <name type="scientific">Thermus aquaticus (strain ATCC BAA-2747 / Y51MC23)</name>
    <dbReference type="NCBI Taxonomy" id="498848"/>
    <lineage>
        <taxon>Bacteria</taxon>
        <taxon>Thermotogati</taxon>
        <taxon>Deinococcota</taxon>
        <taxon>Deinococci</taxon>
        <taxon>Thermales</taxon>
        <taxon>Thermaceae</taxon>
        <taxon>Thermus</taxon>
    </lineage>
</organism>
<dbReference type="RefSeq" id="WP_003049700.1">
    <property type="nucleotide sequence ID" value="NZ_CP010823.1"/>
</dbReference>
<evidence type="ECO:0008006" key="3">
    <source>
        <dbReference type="Google" id="ProtNLM"/>
    </source>
</evidence>
<name>A0ABN4IMJ3_THEA5</name>
<dbReference type="Proteomes" id="UP000058660">
    <property type="component" value="Plasmid pTA14"/>
</dbReference>
<evidence type="ECO:0000313" key="1">
    <source>
        <dbReference type="EMBL" id="ALJ92193.1"/>
    </source>
</evidence>
<dbReference type="EMBL" id="CP010823">
    <property type="protein sequence ID" value="ALJ92193.1"/>
    <property type="molecule type" value="Genomic_DNA"/>
</dbReference>
<gene>
    <name evidence="1" type="ORF">TO73_2605</name>
</gene>